<evidence type="ECO:0000256" key="5">
    <source>
        <dbReference type="ARBA" id="ARBA00022840"/>
    </source>
</evidence>
<feature type="transmembrane region" description="Helical" evidence="9">
    <location>
        <begin position="294"/>
        <end position="315"/>
    </location>
</feature>
<dbReference type="AlphaFoldDB" id="A0A875S197"/>
<dbReference type="PROSITE" id="PS50893">
    <property type="entry name" value="ABC_TRANSPORTER_2"/>
    <property type="match status" value="2"/>
</dbReference>
<dbReference type="Gene3D" id="1.20.1560.10">
    <property type="entry name" value="ABC transporter type 1, transmembrane domain"/>
    <property type="match status" value="1"/>
</dbReference>
<feature type="transmembrane region" description="Helical" evidence="9">
    <location>
        <begin position="852"/>
        <end position="873"/>
    </location>
</feature>
<keyword evidence="13" id="KW-1185">Reference proteome</keyword>
<feature type="region of interest" description="Disordered" evidence="8">
    <location>
        <begin position="647"/>
        <end position="680"/>
    </location>
</feature>
<dbReference type="KEGG" id="bnn:FOA43_002061"/>
<evidence type="ECO:0000313" key="12">
    <source>
        <dbReference type="EMBL" id="QPG74728.1"/>
    </source>
</evidence>
<dbReference type="PANTHER" id="PTHR43394:SF1">
    <property type="entry name" value="ATP-BINDING CASSETTE SUB-FAMILY B MEMBER 10, MITOCHONDRIAL"/>
    <property type="match status" value="1"/>
</dbReference>
<feature type="transmembrane region" description="Helical" evidence="9">
    <location>
        <begin position="193"/>
        <end position="211"/>
    </location>
</feature>
<dbReference type="Pfam" id="PF00664">
    <property type="entry name" value="ABC_membrane"/>
    <property type="match status" value="2"/>
</dbReference>
<evidence type="ECO:0000256" key="2">
    <source>
        <dbReference type="ARBA" id="ARBA00022448"/>
    </source>
</evidence>
<feature type="domain" description="ABC transmembrane type-1" evidence="11">
    <location>
        <begin position="710"/>
        <end position="995"/>
    </location>
</feature>
<dbReference type="GO" id="GO:0015421">
    <property type="term" value="F:ABC-type oligopeptide transporter activity"/>
    <property type="evidence" value="ECO:0007669"/>
    <property type="project" value="TreeGrafter"/>
</dbReference>
<dbReference type="Gene3D" id="3.40.50.300">
    <property type="entry name" value="P-loop containing nucleotide triphosphate hydrolases"/>
    <property type="match status" value="2"/>
</dbReference>
<dbReference type="PROSITE" id="PS00211">
    <property type="entry name" value="ABC_TRANSPORTER_1"/>
    <property type="match status" value="1"/>
</dbReference>
<evidence type="ECO:0000256" key="3">
    <source>
        <dbReference type="ARBA" id="ARBA00022692"/>
    </source>
</evidence>
<dbReference type="SUPFAM" id="SSF90123">
    <property type="entry name" value="ABC transporter transmembrane region"/>
    <property type="match status" value="2"/>
</dbReference>
<gene>
    <name evidence="12" type="ORF">FOA43_002061</name>
</gene>
<keyword evidence="5" id="KW-0067">ATP-binding</keyword>
<dbReference type="InterPro" id="IPR017871">
    <property type="entry name" value="ABC_transporter-like_CS"/>
</dbReference>
<keyword evidence="7 9" id="KW-0472">Membrane</keyword>
<feature type="transmembrane region" description="Helical" evidence="9">
    <location>
        <begin position="62"/>
        <end position="90"/>
    </location>
</feature>
<dbReference type="InterPro" id="IPR036640">
    <property type="entry name" value="ABC1_TM_sf"/>
</dbReference>
<accession>A0A875S197</accession>
<sequence>MPSTDSSSSSSKSPVLVNEFELADTPNTNYSKECSTDDNDLDSIEKGSFMQLFYYLERKDSLLIFVGLLSTGLASLVPVATTFMISLIFTHFTDFVSGKYSSLYSPLRDLKYVCIGIALIGVGSTIFSWIQASIFCILAERQQTRCRLALYTSFLKRDLEWFSKGSQDLNGELIQLNRSIEEYRSAIGEFSAVLLKSIFTVIALLITSFTICWRLTLLILVTVPIMGVSVFIFGHFTDVWAQREDKHTSEATSILDWNLSCYYWVKVVFFHREEALKFNSILCKNNRAYNKFNLYSSCASSLMKVFSLMLFVQSFWFGSFLVRNHYNNSQEVLSAFYACINIAVTFSSISMMMVILQKGYVSFQKILKYSKFPISDAYQKDSFRSFVPSIPLHNEIALHNVNFKYTSRNSHQSILDDVTMTVKSGRITFLVGKSGSGKSTIGSLLLGLYQSESGKITFGGHDISKLDKLWLRDQITFVEQFSPIFEGSIKENIIMGDPTLFGSPQDVIERRVGEAVKMACLEPLIQSLPLGLDTPVGTGDKAFQPSGGEKQRITLARGFIKNSSVLLLDESFSAIDIIQRKQLMKTIRQSYQGKTVLVITHDLSLINEEDEVYLIDGGRIKEHGAKKDLLNQEGLFKTLEGFSLDSRNEKKHTSTKHNSHVSFQSKPAMDGSDLESQTSDKKNEKVNLSLIVQFLSQSLSIKLRLAYLCGVVLSVCRCILTPVFSFCVSKLITGIVPQDSSGLTDEHYQMKWSLILIGIALSDGICLLFARLLTGSAAERLVEVTRYRSFVKILNQDMTWFQECRKTEISTLVMNDTRDMRTVFSGCVDSIIGGIVIFFLGVIWAATIGWKLALVGLSFFPLFGILGIVASLFSKKSENNYKDSIVPVEEMVDETVSVMKSVVCMNLQKYMVDQFEAKLAKMLHMGVKRSIVLGMSISLTPLIVCLVQSILFYYGLKLVVTNHYNLVQTMQVIMLIMFSTAFSASLLGSLPSFHRGMRVAGKIDDILKLPDDPNQTTGYLTPLLTTVDTSNVFNFSNIYFNYPQLENRTVLKNLQLQIPKHSITCLVGRSGCGKSTIVSLLLRLYTAQEGQVDISGYDVATIKLEHLRKNLAVVPQQHFFVEASIRDNLLYGSPVAVSIDDERIFEILRLVGLDQFVLSLECALNTKIGGDSKNMVVSGGQAQRLCIARALLRPSKILILDECTSSLDPSNADLIMKLLLKLRSQISIVMVTHKQEMMKLSDKICMIVHGKVEEQGTYDELVGKKHSFYSFLNS</sequence>
<evidence type="ECO:0000259" key="11">
    <source>
        <dbReference type="PROSITE" id="PS50929"/>
    </source>
</evidence>
<evidence type="ECO:0000259" key="10">
    <source>
        <dbReference type="PROSITE" id="PS50893"/>
    </source>
</evidence>
<dbReference type="PROSITE" id="PS50929">
    <property type="entry name" value="ABC_TM1F"/>
    <property type="match status" value="2"/>
</dbReference>
<feature type="transmembrane region" description="Helical" evidence="9">
    <location>
        <begin position="110"/>
        <end position="138"/>
    </location>
</feature>
<dbReference type="SMART" id="SM00382">
    <property type="entry name" value="AAA"/>
    <property type="match status" value="2"/>
</dbReference>
<feature type="transmembrane region" description="Helical" evidence="9">
    <location>
        <begin position="705"/>
        <end position="732"/>
    </location>
</feature>
<feature type="domain" description="ABC transporter" evidence="10">
    <location>
        <begin position="1033"/>
        <end position="1274"/>
    </location>
</feature>
<dbReference type="GO" id="GO:0005524">
    <property type="term" value="F:ATP binding"/>
    <property type="evidence" value="ECO:0007669"/>
    <property type="project" value="UniProtKB-KW"/>
</dbReference>
<dbReference type="PANTHER" id="PTHR43394">
    <property type="entry name" value="ATP-DEPENDENT PERMEASE MDL1, MITOCHONDRIAL"/>
    <property type="match status" value="1"/>
</dbReference>
<keyword evidence="2" id="KW-0813">Transport</keyword>
<dbReference type="GO" id="GO:0005737">
    <property type="term" value="C:cytoplasm"/>
    <property type="evidence" value="ECO:0007669"/>
    <property type="project" value="UniProtKB-ARBA"/>
</dbReference>
<dbReference type="OrthoDB" id="6500128at2759"/>
<keyword evidence="6 9" id="KW-1133">Transmembrane helix</keyword>
<feature type="transmembrane region" description="Helical" evidence="9">
    <location>
        <begin position="823"/>
        <end position="846"/>
    </location>
</feature>
<evidence type="ECO:0000256" key="6">
    <source>
        <dbReference type="ARBA" id="ARBA00022989"/>
    </source>
</evidence>
<dbReference type="InterPro" id="IPR027417">
    <property type="entry name" value="P-loop_NTPase"/>
</dbReference>
<dbReference type="Pfam" id="PF00005">
    <property type="entry name" value="ABC_tran"/>
    <property type="match status" value="2"/>
</dbReference>
<feature type="domain" description="ABC transporter" evidence="10">
    <location>
        <begin position="396"/>
        <end position="642"/>
    </location>
</feature>
<name>A0A875S197_EENNA</name>
<dbReference type="InterPro" id="IPR003593">
    <property type="entry name" value="AAA+_ATPase"/>
</dbReference>
<proteinExistence type="predicted"/>
<feature type="transmembrane region" description="Helical" evidence="9">
    <location>
        <begin position="335"/>
        <end position="356"/>
    </location>
</feature>
<organism evidence="12 13">
    <name type="scientific">Eeniella nana</name>
    <name type="common">Yeast</name>
    <name type="synonym">Brettanomyces nanus</name>
    <dbReference type="NCBI Taxonomy" id="13502"/>
    <lineage>
        <taxon>Eukaryota</taxon>
        <taxon>Fungi</taxon>
        <taxon>Dikarya</taxon>
        <taxon>Ascomycota</taxon>
        <taxon>Saccharomycotina</taxon>
        <taxon>Pichiomycetes</taxon>
        <taxon>Pichiales</taxon>
        <taxon>Pichiaceae</taxon>
        <taxon>Brettanomyces</taxon>
    </lineage>
</organism>
<dbReference type="CDD" id="cd03228">
    <property type="entry name" value="ABCC_MRP_Like"/>
    <property type="match status" value="1"/>
</dbReference>
<feature type="transmembrane region" description="Helical" evidence="9">
    <location>
        <begin position="752"/>
        <end position="773"/>
    </location>
</feature>
<evidence type="ECO:0000256" key="1">
    <source>
        <dbReference type="ARBA" id="ARBA00004141"/>
    </source>
</evidence>
<dbReference type="FunFam" id="3.40.50.300:FF:000604">
    <property type="entry name" value="ABC transporter B family member 28"/>
    <property type="match status" value="2"/>
</dbReference>
<dbReference type="GO" id="GO:0016020">
    <property type="term" value="C:membrane"/>
    <property type="evidence" value="ECO:0007669"/>
    <property type="project" value="UniProtKB-SubCell"/>
</dbReference>
<dbReference type="CDD" id="cd18578">
    <property type="entry name" value="ABC_6TM_Pgp_ABCB1_D2_like"/>
    <property type="match status" value="1"/>
</dbReference>
<dbReference type="InterPro" id="IPR003439">
    <property type="entry name" value="ABC_transporter-like_ATP-bd"/>
</dbReference>
<dbReference type="CDD" id="cd18577">
    <property type="entry name" value="ABC_6TM_Pgp_ABCB1_D1_like"/>
    <property type="match status" value="1"/>
</dbReference>
<dbReference type="Proteomes" id="UP000662931">
    <property type="component" value="Chromosome 2"/>
</dbReference>
<dbReference type="GeneID" id="62195462"/>
<feature type="transmembrane region" description="Helical" evidence="9">
    <location>
        <begin position="966"/>
        <end position="988"/>
    </location>
</feature>
<keyword evidence="3 9" id="KW-0812">Transmembrane</keyword>
<dbReference type="SUPFAM" id="SSF52540">
    <property type="entry name" value="P-loop containing nucleoside triphosphate hydrolases"/>
    <property type="match status" value="2"/>
</dbReference>
<dbReference type="InterPro" id="IPR011527">
    <property type="entry name" value="ABC1_TM_dom"/>
</dbReference>
<dbReference type="GO" id="GO:0016887">
    <property type="term" value="F:ATP hydrolysis activity"/>
    <property type="evidence" value="ECO:0007669"/>
    <property type="project" value="InterPro"/>
</dbReference>
<evidence type="ECO:0000256" key="7">
    <source>
        <dbReference type="ARBA" id="ARBA00023136"/>
    </source>
</evidence>
<feature type="transmembrane region" description="Helical" evidence="9">
    <location>
        <begin position="217"/>
        <end position="236"/>
    </location>
</feature>
<dbReference type="InterPro" id="IPR039421">
    <property type="entry name" value="Type_1_exporter"/>
</dbReference>
<evidence type="ECO:0000256" key="4">
    <source>
        <dbReference type="ARBA" id="ARBA00022741"/>
    </source>
</evidence>
<dbReference type="RefSeq" id="XP_038778293.1">
    <property type="nucleotide sequence ID" value="XM_038922365.1"/>
</dbReference>
<reference evidence="12" key="1">
    <citation type="submission" date="2020-10" db="EMBL/GenBank/DDBJ databases">
        <authorList>
            <person name="Roach M.J.R."/>
        </authorList>
    </citation>
    <scope>NUCLEOTIDE SEQUENCE</scope>
    <source>
        <strain evidence="12">CBS 1945</strain>
    </source>
</reference>
<evidence type="ECO:0000313" key="13">
    <source>
        <dbReference type="Proteomes" id="UP000662931"/>
    </source>
</evidence>
<keyword evidence="4" id="KW-0547">Nucleotide-binding</keyword>
<feature type="transmembrane region" description="Helical" evidence="9">
    <location>
        <begin position="931"/>
        <end position="954"/>
    </location>
</feature>
<comment type="subcellular location">
    <subcellularLocation>
        <location evidence="1">Membrane</location>
        <topology evidence="1">Multi-pass membrane protein</topology>
    </subcellularLocation>
</comment>
<feature type="domain" description="ABC transmembrane type-1" evidence="11">
    <location>
        <begin position="62"/>
        <end position="358"/>
    </location>
</feature>
<dbReference type="EMBL" id="CP064813">
    <property type="protein sequence ID" value="QPG74728.1"/>
    <property type="molecule type" value="Genomic_DNA"/>
</dbReference>
<evidence type="ECO:0000256" key="8">
    <source>
        <dbReference type="SAM" id="MobiDB-lite"/>
    </source>
</evidence>
<evidence type="ECO:0000256" key="9">
    <source>
        <dbReference type="SAM" id="Phobius"/>
    </source>
</evidence>
<protein>
    <submittedName>
        <fullName evidence="12">Uncharacterized protein</fullName>
    </submittedName>
</protein>